<dbReference type="Pfam" id="PF09458">
    <property type="entry name" value="H_lectin"/>
    <property type="match status" value="1"/>
</dbReference>
<dbReference type="AlphaFoldDB" id="A0A8S1YGI9"/>
<gene>
    <name evidence="2" type="ORF">POCTA_138.1.T1600137</name>
</gene>
<dbReference type="Proteomes" id="UP000683925">
    <property type="component" value="Unassembled WGS sequence"/>
</dbReference>
<keyword evidence="3" id="KW-1185">Reference proteome</keyword>
<dbReference type="InterPro" id="IPR019019">
    <property type="entry name" value="H-type_lectin_domain"/>
</dbReference>
<organism evidence="2 3">
    <name type="scientific">Paramecium octaurelia</name>
    <dbReference type="NCBI Taxonomy" id="43137"/>
    <lineage>
        <taxon>Eukaryota</taxon>
        <taxon>Sar</taxon>
        <taxon>Alveolata</taxon>
        <taxon>Ciliophora</taxon>
        <taxon>Intramacronucleata</taxon>
        <taxon>Oligohymenophorea</taxon>
        <taxon>Peniculida</taxon>
        <taxon>Parameciidae</taxon>
        <taxon>Paramecium</taxon>
    </lineage>
</organism>
<evidence type="ECO:0000259" key="1">
    <source>
        <dbReference type="Pfam" id="PF09458"/>
    </source>
</evidence>
<proteinExistence type="predicted"/>
<dbReference type="GO" id="GO:0007155">
    <property type="term" value="P:cell adhesion"/>
    <property type="evidence" value="ECO:0007669"/>
    <property type="project" value="InterPro"/>
</dbReference>
<name>A0A8S1YGI9_PAROT</name>
<dbReference type="GO" id="GO:0030246">
    <property type="term" value="F:carbohydrate binding"/>
    <property type="evidence" value="ECO:0007669"/>
    <property type="project" value="InterPro"/>
</dbReference>
<protein>
    <recommendedName>
        <fullName evidence="1">H-type lectin domain-containing protein</fullName>
    </recommendedName>
</protein>
<evidence type="ECO:0000313" key="2">
    <source>
        <dbReference type="EMBL" id="CAD8213185.1"/>
    </source>
</evidence>
<dbReference type="OrthoDB" id="306321at2759"/>
<reference evidence="2" key="1">
    <citation type="submission" date="2021-01" db="EMBL/GenBank/DDBJ databases">
        <authorList>
            <consortium name="Genoscope - CEA"/>
            <person name="William W."/>
        </authorList>
    </citation>
    <scope>NUCLEOTIDE SEQUENCE</scope>
</reference>
<feature type="domain" description="H-type lectin" evidence="1">
    <location>
        <begin position="31"/>
        <end position="95"/>
    </location>
</feature>
<dbReference type="OMA" id="CVTIRIS"/>
<accession>A0A8S1YGI9</accession>
<evidence type="ECO:0000313" key="3">
    <source>
        <dbReference type="Proteomes" id="UP000683925"/>
    </source>
</evidence>
<dbReference type="EMBL" id="CAJJDP010000162">
    <property type="protein sequence ID" value="CAD8213185.1"/>
    <property type="molecule type" value="Genomic_DNA"/>
</dbReference>
<comment type="caution">
    <text evidence="2">The sequence shown here is derived from an EMBL/GenBank/DDBJ whole genome shotgun (WGS) entry which is preliminary data.</text>
</comment>
<sequence>MAYIKYDSGLNTDFNPSTAGFLCQNSYSLEQTTSFNGQFQNIPQVFIQLNWVDIAKGNTEYRLSITSITLTNFMVKIFCPSSTRTHTLKFQWYAIDDQRVQVINAFNIDNPTISKNYQHLNANAEQGMLFPISLSYVGPLDFVIQISSITKTDVTIEISNPSGKFVNLKQIGYQIVLGTSEIFTTLGLQTVTGTSYTSENYNLLTNKWFLTPIIGVNYPDDYYLQFRWTYTYTASTVSCKIDSWDRLVKHTHQKVWMSYVINTQYLPLYCVTIRISQKIDLEAINRSTIYSEIPQINGVFNQIGTFTTIIDKSISPLTINVIVKCSQGKKITSKFNKCNNCSPQMFYTFTHNCHNQINQISYFPRYISSISAHQELEIIISASRIQLNQITYNQIKAVINILDIELGNI</sequence>